<evidence type="ECO:0000259" key="7">
    <source>
        <dbReference type="SMART" id="SM00043"/>
    </source>
</evidence>
<protein>
    <recommendedName>
        <fullName evidence="7">Cystatin domain-containing protein</fullName>
    </recommendedName>
</protein>
<evidence type="ECO:0000256" key="1">
    <source>
        <dbReference type="ARBA" id="ARBA00004496"/>
    </source>
</evidence>
<comment type="caution">
    <text evidence="8">The sequence shown here is derived from an EMBL/GenBank/DDBJ whole genome shotgun (WGS) entry which is preliminary data.</text>
</comment>
<gene>
    <name evidence="8" type="ORF">C0Q70_11394</name>
</gene>
<reference evidence="8 9" key="1">
    <citation type="submission" date="2018-04" db="EMBL/GenBank/DDBJ databases">
        <title>The genome of golden apple snail Pomacea canaliculata provides insight into stress tolerance and invasive adaptation.</title>
        <authorList>
            <person name="Liu C."/>
            <person name="Liu B."/>
            <person name="Ren Y."/>
            <person name="Zhang Y."/>
            <person name="Wang H."/>
            <person name="Li S."/>
            <person name="Jiang F."/>
            <person name="Yin L."/>
            <person name="Zhang G."/>
            <person name="Qian W."/>
            <person name="Fan W."/>
        </authorList>
    </citation>
    <scope>NUCLEOTIDE SEQUENCE [LARGE SCALE GENOMIC DNA]</scope>
    <source>
        <strain evidence="8">SZHN2017</strain>
        <tissue evidence="8">Muscle</tissue>
    </source>
</reference>
<dbReference type="SUPFAM" id="SSF54403">
    <property type="entry name" value="Cystatin/monellin"/>
    <property type="match status" value="1"/>
</dbReference>
<dbReference type="Gene3D" id="3.10.450.10">
    <property type="match status" value="1"/>
</dbReference>
<dbReference type="CDD" id="cd00042">
    <property type="entry name" value="CY"/>
    <property type="match status" value="1"/>
</dbReference>
<dbReference type="GO" id="GO:0004869">
    <property type="term" value="F:cysteine-type endopeptidase inhibitor activity"/>
    <property type="evidence" value="ECO:0007669"/>
    <property type="project" value="UniProtKB-KW"/>
</dbReference>
<evidence type="ECO:0000256" key="2">
    <source>
        <dbReference type="ARBA" id="ARBA00009403"/>
    </source>
</evidence>
<keyword evidence="3" id="KW-0963">Cytoplasm</keyword>
<dbReference type="FunFam" id="3.10.450.10:FF:000001">
    <property type="entry name" value="Cystatin-A"/>
    <property type="match status" value="1"/>
</dbReference>
<dbReference type="Proteomes" id="UP000245119">
    <property type="component" value="Linkage Group LG6"/>
</dbReference>
<evidence type="ECO:0000256" key="5">
    <source>
        <dbReference type="ARBA" id="ARBA00022704"/>
    </source>
</evidence>
<dbReference type="PRINTS" id="PR00295">
    <property type="entry name" value="STEFINA"/>
</dbReference>
<feature type="region of interest" description="Disordered" evidence="6">
    <location>
        <begin position="1"/>
        <end position="32"/>
    </location>
</feature>
<dbReference type="EMBL" id="PZQS01000006">
    <property type="protein sequence ID" value="PVD28799.1"/>
    <property type="molecule type" value="Genomic_DNA"/>
</dbReference>
<feature type="domain" description="Cystatin" evidence="7">
    <location>
        <begin position="6"/>
        <end position="104"/>
    </location>
</feature>
<accession>A0A2T7P5U8</accession>
<evidence type="ECO:0000256" key="6">
    <source>
        <dbReference type="SAM" id="MobiDB-lite"/>
    </source>
</evidence>
<dbReference type="InterPro" id="IPR046350">
    <property type="entry name" value="Cystatin_sf"/>
</dbReference>
<dbReference type="SMART" id="SM00043">
    <property type="entry name" value="CY"/>
    <property type="match status" value="1"/>
</dbReference>
<dbReference type="PANTHER" id="PTHR11414">
    <property type="entry name" value="CYSTATIN FAMILY MEMBER"/>
    <property type="match status" value="1"/>
</dbReference>
<dbReference type="Pfam" id="PF00031">
    <property type="entry name" value="Cystatin"/>
    <property type="match status" value="1"/>
</dbReference>
<evidence type="ECO:0000256" key="4">
    <source>
        <dbReference type="ARBA" id="ARBA00022690"/>
    </source>
</evidence>
<evidence type="ECO:0000313" key="8">
    <source>
        <dbReference type="EMBL" id="PVD28799.1"/>
    </source>
</evidence>
<proteinExistence type="inferred from homology"/>
<comment type="similarity">
    <text evidence="2">Belongs to the cystatin family.</text>
</comment>
<evidence type="ECO:0000313" key="9">
    <source>
        <dbReference type="Proteomes" id="UP000245119"/>
    </source>
</evidence>
<dbReference type="InterPro" id="IPR000010">
    <property type="entry name" value="Cystatin_dom"/>
</dbReference>
<dbReference type="InterPro" id="IPR001713">
    <property type="entry name" value="Prot_inh_stefin"/>
</dbReference>
<dbReference type="STRING" id="400727.A0A2T7P5U8"/>
<dbReference type="AlphaFoldDB" id="A0A2T7P5U8"/>
<keyword evidence="9" id="KW-1185">Reference proteome</keyword>
<keyword evidence="5" id="KW-0789">Thiol protease inhibitor</keyword>
<feature type="compositionally biased region" description="Basic and acidic residues" evidence="6">
    <location>
        <begin position="13"/>
        <end position="32"/>
    </location>
</feature>
<dbReference type="GO" id="GO:0005829">
    <property type="term" value="C:cytosol"/>
    <property type="evidence" value="ECO:0007669"/>
    <property type="project" value="TreeGrafter"/>
</dbReference>
<keyword evidence="4" id="KW-0646">Protease inhibitor</keyword>
<organism evidence="8 9">
    <name type="scientific">Pomacea canaliculata</name>
    <name type="common">Golden apple snail</name>
    <dbReference type="NCBI Taxonomy" id="400727"/>
    <lineage>
        <taxon>Eukaryota</taxon>
        <taxon>Metazoa</taxon>
        <taxon>Spiralia</taxon>
        <taxon>Lophotrochozoa</taxon>
        <taxon>Mollusca</taxon>
        <taxon>Gastropoda</taxon>
        <taxon>Caenogastropoda</taxon>
        <taxon>Architaenioglossa</taxon>
        <taxon>Ampullarioidea</taxon>
        <taxon>Ampullariidae</taxon>
        <taxon>Pomacea</taxon>
    </lineage>
</organism>
<dbReference type="PANTHER" id="PTHR11414:SF20">
    <property type="entry name" value="CYSTATIN-A"/>
    <property type="match status" value="1"/>
</dbReference>
<sequence>MEQENQMCGGLTKTRDAGEKEQALADKVRPSLEKEEGKTFPKYVATKYRSQVVNGINYFIKIDVAEPQSFIHAKIFRPLPGSNQDVTLEKYEKGHTASDEIQYIP</sequence>
<dbReference type="OrthoDB" id="2429551at2759"/>
<name>A0A2T7P5U8_POMCA</name>
<evidence type="ECO:0000256" key="3">
    <source>
        <dbReference type="ARBA" id="ARBA00022490"/>
    </source>
</evidence>
<comment type="subcellular location">
    <subcellularLocation>
        <location evidence="1">Cytoplasm</location>
    </subcellularLocation>
</comment>